<reference evidence="3" key="1">
    <citation type="submission" date="2016-05" db="EMBL/GenBank/DDBJ databases">
        <title>Comparative genomics of biotechnologically important yeasts.</title>
        <authorList>
            <consortium name="DOE Joint Genome Institute"/>
            <person name="Riley R."/>
            <person name="Haridas S."/>
            <person name="Wolfe K.H."/>
            <person name="Lopes M.R."/>
            <person name="Hittinger C.T."/>
            <person name="Goker M."/>
            <person name="Salamov A."/>
            <person name="Wisecaver J."/>
            <person name="Long T.M."/>
            <person name="Aerts A.L."/>
            <person name="Barry K."/>
            <person name="Choi C."/>
            <person name="Clum A."/>
            <person name="Coughlan A.Y."/>
            <person name="Deshpande S."/>
            <person name="Douglass A.P."/>
            <person name="Hanson S.J."/>
            <person name="Klenk H.-P."/>
            <person name="Labutti K."/>
            <person name="Lapidus A."/>
            <person name="Lindquist E."/>
            <person name="Lipzen A."/>
            <person name="Meier-Kolthoff J.P."/>
            <person name="Ohm R.A."/>
            <person name="Otillar R.P."/>
            <person name="Pangilinan J."/>
            <person name="Peng Y."/>
            <person name="Rokas A."/>
            <person name="Rosa C.A."/>
            <person name="Scheuner C."/>
            <person name="Sibirny A.A."/>
            <person name="Slot J.C."/>
            <person name="Stielow J.B."/>
            <person name="Sun H."/>
            <person name="Kurtzman C.P."/>
            <person name="Blackwell M."/>
            <person name="Grigoriev I.V."/>
            <person name="Jeffries T.W."/>
        </authorList>
    </citation>
    <scope>NUCLEOTIDE SEQUENCE [LARGE SCALE GENOMIC DNA]</scope>
    <source>
        <strain evidence="3">NRRL Y-1933</strain>
    </source>
</reference>
<organism evidence="2 3">
    <name type="scientific">Hyphopichia burtonii NRRL Y-1933</name>
    <dbReference type="NCBI Taxonomy" id="984485"/>
    <lineage>
        <taxon>Eukaryota</taxon>
        <taxon>Fungi</taxon>
        <taxon>Dikarya</taxon>
        <taxon>Ascomycota</taxon>
        <taxon>Saccharomycotina</taxon>
        <taxon>Pichiomycetes</taxon>
        <taxon>Debaryomycetaceae</taxon>
        <taxon>Hyphopichia</taxon>
    </lineage>
</organism>
<gene>
    <name evidence="2" type="ORF">HYPBUDRAFT_13254</name>
</gene>
<accession>A0A1E4RCS5</accession>
<proteinExistence type="predicted"/>
<feature type="region of interest" description="Disordered" evidence="1">
    <location>
        <begin position="198"/>
        <end position="222"/>
    </location>
</feature>
<feature type="region of interest" description="Disordered" evidence="1">
    <location>
        <begin position="487"/>
        <end position="508"/>
    </location>
</feature>
<dbReference type="Proteomes" id="UP000095085">
    <property type="component" value="Unassembled WGS sequence"/>
</dbReference>
<evidence type="ECO:0000313" key="3">
    <source>
        <dbReference type="Proteomes" id="UP000095085"/>
    </source>
</evidence>
<feature type="compositionally biased region" description="Polar residues" evidence="1">
    <location>
        <begin position="213"/>
        <end position="222"/>
    </location>
</feature>
<feature type="region of interest" description="Disordered" evidence="1">
    <location>
        <begin position="292"/>
        <end position="393"/>
    </location>
</feature>
<name>A0A1E4RCS5_9ASCO</name>
<dbReference type="EMBL" id="KV454545">
    <property type="protein sequence ID" value="ODV65068.1"/>
    <property type="molecule type" value="Genomic_DNA"/>
</dbReference>
<dbReference type="RefSeq" id="XP_020074135.1">
    <property type="nucleotide sequence ID" value="XM_020219483.1"/>
</dbReference>
<evidence type="ECO:0000256" key="1">
    <source>
        <dbReference type="SAM" id="MobiDB-lite"/>
    </source>
</evidence>
<feature type="compositionally biased region" description="Polar residues" evidence="1">
    <location>
        <begin position="409"/>
        <end position="436"/>
    </location>
</feature>
<keyword evidence="3" id="KW-1185">Reference proteome</keyword>
<evidence type="ECO:0000313" key="2">
    <source>
        <dbReference type="EMBL" id="ODV65068.1"/>
    </source>
</evidence>
<protein>
    <submittedName>
        <fullName evidence="2">Uncharacterized protein</fullName>
    </submittedName>
</protein>
<sequence length="508" mass="57670">MSKAYSPEFSSRDIGLDKSKTFDWNDNLDEQLLSYLKGRRLWPDFGAEYANQIQWDDLAGKLNVSHIPFVQMKVDDLYRQYVSETCFPETDLETLMNEFNDPDTTVYKEATGIIDGLGLQNFQKEIQTNPVINDKADASGLRQSLLAKSENMDNTITQVAHAPPKEKAKLPIREMPRLSKTERRMSLDLMHLNPDYLNQKKDATRPGLHKRNSSLSKPAPVSTSNVNVITKAEVNAPKTPVNTIDSSSKVPIKNRLRDVLKNFKFGLGRKQDGLNKKNDKDTNVFLFNQLGQKLRKSSNDPKLSEPEADPTNEEHPVTPRPGFNDTTKQNRRASMVGESLPLYIRKQLEVTSQQQDDRSTAKNGSYKKPEKSRDIPHNVNNKSTVSRKPSRVHNLLANSQSLYIHSKDVNNPTFKQSPATSNNQTDETSFYENETTSDNDKEYILPTLFTKYYGPGYGEEAASDDDEVSNGIEEMDVDFVNITASFEADDVNQRDDDEDEEDDYLFTM</sequence>
<dbReference type="GeneID" id="30994033"/>
<dbReference type="AlphaFoldDB" id="A0A1E4RCS5"/>
<dbReference type="OrthoDB" id="4087010at2759"/>
<feature type="compositionally biased region" description="Basic and acidic residues" evidence="1">
    <location>
        <begin position="367"/>
        <end position="376"/>
    </location>
</feature>
<feature type="region of interest" description="Disordered" evidence="1">
    <location>
        <begin position="409"/>
        <end position="439"/>
    </location>
</feature>
<feature type="compositionally biased region" description="Polar residues" evidence="1">
    <location>
        <begin position="378"/>
        <end position="387"/>
    </location>
</feature>